<dbReference type="GO" id="GO:0016787">
    <property type="term" value="F:hydrolase activity"/>
    <property type="evidence" value="ECO:0007669"/>
    <property type="project" value="UniProtKB-KW"/>
</dbReference>
<dbReference type="InterPro" id="IPR004843">
    <property type="entry name" value="Calcineurin-like_PHP"/>
</dbReference>
<gene>
    <name evidence="2" type="ORF">ACFSVN_13445</name>
</gene>
<dbReference type="PANTHER" id="PTHR42850">
    <property type="entry name" value="METALLOPHOSPHOESTERASE"/>
    <property type="match status" value="1"/>
</dbReference>
<dbReference type="CDD" id="cd00144">
    <property type="entry name" value="MPP_PPP_family"/>
    <property type="match status" value="1"/>
</dbReference>
<protein>
    <submittedName>
        <fullName evidence="2">Metallophosphoesterase family protein</fullName>
        <ecNumber evidence="2">3.1.-.-</ecNumber>
    </submittedName>
</protein>
<reference evidence="3" key="1">
    <citation type="journal article" date="2019" name="Int. J. Syst. Evol. Microbiol.">
        <title>The Global Catalogue of Microorganisms (GCM) 10K type strain sequencing project: providing services to taxonomists for standard genome sequencing and annotation.</title>
        <authorList>
            <consortium name="The Broad Institute Genomics Platform"/>
            <consortium name="The Broad Institute Genome Sequencing Center for Infectious Disease"/>
            <person name="Wu L."/>
            <person name="Ma J."/>
        </authorList>
    </citation>
    <scope>NUCLEOTIDE SEQUENCE [LARGE SCALE GENOMIC DNA]</scope>
    <source>
        <strain evidence="3">KCTC 52042</strain>
    </source>
</reference>
<comment type="caution">
    <text evidence="2">The sequence shown here is derived from an EMBL/GenBank/DDBJ whole genome shotgun (WGS) entry which is preliminary data.</text>
</comment>
<dbReference type="SUPFAM" id="SSF56300">
    <property type="entry name" value="Metallo-dependent phosphatases"/>
    <property type="match status" value="1"/>
</dbReference>
<dbReference type="Pfam" id="PF00149">
    <property type="entry name" value="Metallophos"/>
    <property type="match status" value="1"/>
</dbReference>
<dbReference type="EC" id="3.1.-.-" evidence="2"/>
<keyword evidence="3" id="KW-1185">Reference proteome</keyword>
<dbReference type="InterPro" id="IPR029052">
    <property type="entry name" value="Metallo-depent_PP-like"/>
</dbReference>
<evidence type="ECO:0000259" key="1">
    <source>
        <dbReference type="Pfam" id="PF00149"/>
    </source>
</evidence>
<accession>A0ABW5JM02</accession>
<dbReference type="EMBL" id="JBHULI010000025">
    <property type="protein sequence ID" value="MFD2533453.1"/>
    <property type="molecule type" value="Genomic_DNA"/>
</dbReference>
<feature type="domain" description="Calcineurin-like phosphoesterase" evidence="1">
    <location>
        <begin position="7"/>
        <end position="182"/>
    </location>
</feature>
<keyword evidence="2" id="KW-0378">Hydrolase</keyword>
<dbReference type="RefSeq" id="WP_390303778.1">
    <property type="nucleotide sequence ID" value="NZ_JBHULI010000025.1"/>
</dbReference>
<sequence>MPDIKQIIAIGDIHGCAESSKTLLTKLNDQYGNDPVYVFVGDYIDRGPDSKKAVEDLIHFDEDHRCIFLRGNHDQMLLDAYEKNEWDLWLSNGGNTTLANYNSGPGKFDLPESHYDFFKDTILYWETEDFFFVHGGILPDLTIKENLESDYERSQFLWQRDHVYSRRNHWEKTVVFGHTPVREPIVEENMIGIDTGCVYQEEGFGILTAVVLPEMKFIQQESKDF</sequence>
<proteinExistence type="predicted"/>
<evidence type="ECO:0000313" key="3">
    <source>
        <dbReference type="Proteomes" id="UP001597460"/>
    </source>
</evidence>
<dbReference type="InterPro" id="IPR050126">
    <property type="entry name" value="Ap4A_hydrolase"/>
</dbReference>
<dbReference type="Gene3D" id="3.60.21.10">
    <property type="match status" value="1"/>
</dbReference>
<dbReference type="Proteomes" id="UP001597460">
    <property type="component" value="Unassembled WGS sequence"/>
</dbReference>
<dbReference type="PANTHER" id="PTHR42850:SF4">
    <property type="entry name" value="ZINC-DEPENDENT ENDOPOLYPHOSPHATASE"/>
    <property type="match status" value="1"/>
</dbReference>
<organism evidence="2 3">
    <name type="scientific">Gracilimonas halophila</name>
    <dbReference type="NCBI Taxonomy" id="1834464"/>
    <lineage>
        <taxon>Bacteria</taxon>
        <taxon>Pseudomonadati</taxon>
        <taxon>Balneolota</taxon>
        <taxon>Balneolia</taxon>
        <taxon>Balneolales</taxon>
        <taxon>Balneolaceae</taxon>
        <taxon>Gracilimonas</taxon>
    </lineage>
</organism>
<evidence type="ECO:0000313" key="2">
    <source>
        <dbReference type="EMBL" id="MFD2533453.1"/>
    </source>
</evidence>
<name>A0ABW5JM02_9BACT</name>